<proteinExistence type="predicted"/>
<dbReference type="EMBL" id="FMIB01000002">
    <property type="protein sequence ID" value="SCL56481.1"/>
    <property type="molecule type" value="Genomic_DNA"/>
</dbReference>
<dbReference type="STRING" id="47854.GA0070603_2217"/>
<keyword evidence="2" id="KW-1185">Reference proteome</keyword>
<accession>A0A1C6UR66</accession>
<gene>
    <name evidence="1" type="ORF">GA0070603_2217</name>
</gene>
<name>A0A1C6UR66_9ACTN</name>
<protein>
    <submittedName>
        <fullName evidence="1">Uncharacterized protein</fullName>
    </submittedName>
</protein>
<reference evidence="2" key="1">
    <citation type="submission" date="2016-06" db="EMBL/GenBank/DDBJ databases">
        <authorList>
            <person name="Varghese N."/>
            <person name="Submissions Spin"/>
        </authorList>
    </citation>
    <scope>NUCLEOTIDE SEQUENCE [LARGE SCALE GENOMIC DNA]</scope>
    <source>
        <strain evidence="2">DSM 44151</strain>
    </source>
</reference>
<sequence length="165" mass="18053">MSGHLPLSYPWVTVRAMTNDTWESRDLPVLRAIVEISDEGARDMDARDVAKRVGMDLETALVALFALAGEHPPLFKYEDASDFDGRDMCLIRDPSGHARRIVGTWPTSETLADRLVQAMEQAADQESDPEKRGWLRKTADWLGSAGRDIAVDVAGTALAKSVGAS</sequence>
<dbReference type="AlphaFoldDB" id="A0A1C6UR66"/>
<evidence type="ECO:0000313" key="1">
    <source>
        <dbReference type="EMBL" id="SCL56481.1"/>
    </source>
</evidence>
<evidence type="ECO:0000313" key="2">
    <source>
        <dbReference type="Proteomes" id="UP000198605"/>
    </source>
</evidence>
<organism evidence="1 2">
    <name type="scientific">Micromonospora chersina</name>
    <dbReference type="NCBI Taxonomy" id="47854"/>
    <lineage>
        <taxon>Bacteria</taxon>
        <taxon>Bacillati</taxon>
        <taxon>Actinomycetota</taxon>
        <taxon>Actinomycetes</taxon>
        <taxon>Micromonosporales</taxon>
        <taxon>Micromonosporaceae</taxon>
        <taxon>Micromonospora</taxon>
    </lineage>
</organism>
<dbReference type="Proteomes" id="UP000198605">
    <property type="component" value="Unassembled WGS sequence"/>
</dbReference>